<gene>
    <name evidence="1" type="ORF">B0T22DRAFT_490439</name>
</gene>
<dbReference type="EMBL" id="JAULSO010000002">
    <property type="protein sequence ID" value="KAK3688842.1"/>
    <property type="molecule type" value="Genomic_DNA"/>
</dbReference>
<sequence>MPARERSRMSQRIGSASLRCRFWKSQSRRPRERTMARHRLPPCLLLLRRVQCRCLSEQRMRHIRSRVNSEFGNGVTLPISLVHLKHHAHFYLTHGTSQRSPSYAQFATSSHIIMCPEPSLPISPSLETPHRLTSMAVLFWSPELEISTHNMVLVDNGGHLKLPRLVCY</sequence>
<reference evidence="1" key="2">
    <citation type="submission" date="2023-06" db="EMBL/GenBank/DDBJ databases">
        <authorList>
            <consortium name="Lawrence Berkeley National Laboratory"/>
            <person name="Haridas S."/>
            <person name="Hensen N."/>
            <person name="Bonometti L."/>
            <person name="Westerberg I."/>
            <person name="Brannstrom I.O."/>
            <person name="Guillou S."/>
            <person name="Cros-Aarteil S."/>
            <person name="Calhoun S."/>
            <person name="Kuo A."/>
            <person name="Mondo S."/>
            <person name="Pangilinan J."/>
            <person name="Riley R."/>
            <person name="Labutti K."/>
            <person name="Andreopoulos B."/>
            <person name="Lipzen A."/>
            <person name="Chen C."/>
            <person name="Yanf M."/>
            <person name="Daum C."/>
            <person name="Ng V."/>
            <person name="Clum A."/>
            <person name="Steindorff A."/>
            <person name="Ohm R."/>
            <person name="Martin F."/>
            <person name="Silar P."/>
            <person name="Natvig D."/>
            <person name="Lalanne C."/>
            <person name="Gautier V."/>
            <person name="Ament-Velasquez S.L."/>
            <person name="Kruys A."/>
            <person name="Hutchinson M.I."/>
            <person name="Powell A.J."/>
            <person name="Barry K."/>
            <person name="Miller A.N."/>
            <person name="Grigoriev I.V."/>
            <person name="Debuchy R."/>
            <person name="Gladieux P."/>
            <person name="Thoren M.H."/>
            <person name="Johannesson H."/>
        </authorList>
    </citation>
    <scope>NUCLEOTIDE SEQUENCE</scope>
    <source>
        <strain evidence="1">CBS 314.62</strain>
    </source>
</reference>
<name>A0AAE0XA71_9PEZI</name>
<dbReference type="AlphaFoldDB" id="A0AAE0XA71"/>
<reference evidence="1" key="1">
    <citation type="journal article" date="2023" name="Mol. Phylogenet. Evol.">
        <title>Genome-scale phylogeny and comparative genomics of the fungal order Sordariales.</title>
        <authorList>
            <person name="Hensen N."/>
            <person name="Bonometti L."/>
            <person name="Westerberg I."/>
            <person name="Brannstrom I.O."/>
            <person name="Guillou S."/>
            <person name="Cros-Aarteil S."/>
            <person name="Calhoun S."/>
            <person name="Haridas S."/>
            <person name="Kuo A."/>
            <person name="Mondo S."/>
            <person name="Pangilinan J."/>
            <person name="Riley R."/>
            <person name="LaButti K."/>
            <person name="Andreopoulos B."/>
            <person name="Lipzen A."/>
            <person name="Chen C."/>
            <person name="Yan M."/>
            <person name="Daum C."/>
            <person name="Ng V."/>
            <person name="Clum A."/>
            <person name="Steindorff A."/>
            <person name="Ohm R.A."/>
            <person name="Martin F."/>
            <person name="Silar P."/>
            <person name="Natvig D.O."/>
            <person name="Lalanne C."/>
            <person name="Gautier V."/>
            <person name="Ament-Velasquez S.L."/>
            <person name="Kruys A."/>
            <person name="Hutchinson M.I."/>
            <person name="Powell A.J."/>
            <person name="Barry K."/>
            <person name="Miller A.N."/>
            <person name="Grigoriev I.V."/>
            <person name="Debuchy R."/>
            <person name="Gladieux P."/>
            <person name="Hiltunen Thoren M."/>
            <person name="Johannesson H."/>
        </authorList>
    </citation>
    <scope>NUCLEOTIDE SEQUENCE</scope>
    <source>
        <strain evidence="1">CBS 314.62</strain>
    </source>
</reference>
<evidence type="ECO:0000313" key="1">
    <source>
        <dbReference type="EMBL" id="KAK3688842.1"/>
    </source>
</evidence>
<protein>
    <submittedName>
        <fullName evidence="1">Uncharacterized protein</fullName>
    </submittedName>
</protein>
<proteinExistence type="predicted"/>
<evidence type="ECO:0000313" key="2">
    <source>
        <dbReference type="Proteomes" id="UP001270362"/>
    </source>
</evidence>
<organism evidence="1 2">
    <name type="scientific">Podospora appendiculata</name>
    <dbReference type="NCBI Taxonomy" id="314037"/>
    <lineage>
        <taxon>Eukaryota</taxon>
        <taxon>Fungi</taxon>
        <taxon>Dikarya</taxon>
        <taxon>Ascomycota</taxon>
        <taxon>Pezizomycotina</taxon>
        <taxon>Sordariomycetes</taxon>
        <taxon>Sordariomycetidae</taxon>
        <taxon>Sordariales</taxon>
        <taxon>Podosporaceae</taxon>
        <taxon>Podospora</taxon>
    </lineage>
</organism>
<dbReference type="Proteomes" id="UP001270362">
    <property type="component" value="Unassembled WGS sequence"/>
</dbReference>
<keyword evidence="2" id="KW-1185">Reference proteome</keyword>
<accession>A0AAE0XA71</accession>
<comment type="caution">
    <text evidence="1">The sequence shown here is derived from an EMBL/GenBank/DDBJ whole genome shotgun (WGS) entry which is preliminary data.</text>
</comment>